<evidence type="ECO:0000256" key="10">
    <source>
        <dbReference type="ARBA" id="ARBA00043193"/>
    </source>
</evidence>
<name>A0A0B2VZQ3_TOXCA</name>
<evidence type="ECO:0000256" key="8">
    <source>
        <dbReference type="ARBA" id="ARBA00042850"/>
    </source>
</evidence>
<comment type="caution">
    <text evidence="13">The sequence shown here is derived from an EMBL/GenBank/DDBJ whole genome shotgun (WGS) entry which is preliminary data.</text>
</comment>
<dbReference type="Pfam" id="PF03747">
    <property type="entry name" value="ADP_ribosyl_GH"/>
    <property type="match status" value="2"/>
</dbReference>
<dbReference type="STRING" id="6265.A0A0B2VZQ3"/>
<dbReference type="EMBL" id="JPKZ01000509">
    <property type="protein sequence ID" value="KHN86904.1"/>
    <property type="molecule type" value="Genomic_DNA"/>
</dbReference>
<dbReference type="InterPro" id="IPR005502">
    <property type="entry name" value="Ribosyl_crysJ1"/>
</dbReference>
<comment type="similarity">
    <text evidence="1">Belongs to the ADP-ribosylglycohydrolase family.</text>
</comment>
<keyword evidence="14" id="KW-1185">Reference proteome</keyword>
<keyword evidence="3" id="KW-0378">Hydrolase</keyword>
<evidence type="ECO:0000256" key="7">
    <source>
        <dbReference type="ARBA" id="ARBA00042722"/>
    </source>
</evidence>
<feature type="binding site" evidence="12">
    <location>
        <position position="135"/>
    </location>
    <ligand>
        <name>Mg(2+)</name>
        <dbReference type="ChEBI" id="CHEBI:18420"/>
        <label>1</label>
    </ligand>
</feature>
<evidence type="ECO:0000256" key="12">
    <source>
        <dbReference type="PIRSR" id="PIRSR605502-1"/>
    </source>
</evidence>
<dbReference type="InterPro" id="IPR050792">
    <property type="entry name" value="ADP-ribosylglycohydrolase"/>
</dbReference>
<feature type="binding site" evidence="12">
    <location>
        <position position="134"/>
    </location>
    <ligand>
        <name>Mg(2+)</name>
        <dbReference type="ChEBI" id="CHEBI:18420"/>
        <label>1</label>
    </ligand>
</feature>
<keyword evidence="12" id="KW-0479">Metal-binding</keyword>
<evidence type="ECO:0000313" key="14">
    <source>
        <dbReference type="Proteomes" id="UP000031036"/>
    </source>
</evidence>
<evidence type="ECO:0000256" key="1">
    <source>
        <dbReference type="ARBA" id="ARBA00010702"/>
    </source>
</evidence>
<evidence type="ECO:0000256" key="3">
    <source>
        <dbReference type="ARBA" id="ARBA00022801"/>
    </source>
</evidence>
<protein>
    <recommendedName>
        <fullName evidence="4">ADP-ribosylhydrolase ARH3</fullName>
        <ecNumber evidence="2">3.2.1.143</ecNumber>
    </recommendedName>
    <alternativeName>
        <fullName evidence="5">ADP-ribose glycohydrolase ARH3</fullName>
    </alternativeName>
    <alternativeName>
        <fullName evidence="6">ADP-ribosylhydrolase 3</fullName>
    </alternativeName>
    <alternativeName>
        <fullName evidence="9">O-acetyl-ADP-ribose deacetylase ARH3</fullName>
    </alternativeName>
    <alternativeName>
        <fullName evidence="10">Poly(ADP-ribose) glycohydrolase ARH3</fullName>
    </alternativeName>
    <alternativeName>
        <fullName evidence="8">[Protein ADP-ribosylarginine] hydrolase-like protein 2</fullName>
    </alternativeName>
    <alternativeName>
        <fullName evidence="7">[Protein ADP-ribosylserine] hydrolase</fullName>
    </alternativeName>
</protein>
<organism evidence="13 14">
    <name type="scientific">Toxocara canis</name>
    <name type="common">Canine roundworm</name>
    <dbReference type="NCBI Taxonomy" id="6265"/>
    <lineage>
        <taxon>Eukaryota</taxon>
        <taxon>Metazoa</taxon>
        <taxon>Ecdysozoa</taxon>
        <taxon>Nematoda</taxon>
        <taxon>Chromadorea</taxon>
        <taxon>Rhabditida</taxon>
        <taxon>Spirurina</taxon>
        <taxon>Ascaridomorpha</taxon>
        <taxon>Ascaridoidea</taxon>
        <taxon>Toxocaridae</taxon>
        <taxon>Toxocara</taxon>
    </lineage>
</organism>
<accession>A0A0B2VZQ3</accession>
<keyword evidence="12" id="KW-0460">Magnesium</keyword>
<dbReference type="GO" id="GO:0046872">
    <property type="term" value="F:metal ion binding"/>
    <property type="evidence" value="ECO:0007669"/>
    <property type="project" value="UniProtKB-KW"/>
</dbReference>
<dbReference type="Gene3D" id="1.10.4080.10">
    <property type="entry name" value="ADP-ribosylation/Crystallin J1"/>
    <property type="match status" value="2"/>
</dbReference>
<comment type="cofactor">
    <cofactor evidence="12">
        <name>Mg(2+)</name>
        <dbReference type="ChEBI" id="CHEBI:18420"/>
    </cofactor>
    <text evidence="12">Binds 2 magnesium ions per subunit.</text>
</comment>
<evidence type="ECO:0000256" key="5">
    <source>
        <dbReference type="ARBA" id="ARBA00042398"/>
    </source>
</evidence>
<sequence length="716" mass="78515">MLELHHCATAPKYLMQSGNNEDRLKGSCNFIDSRIAAADNHAHARLFTPVSGRLVMETLSGAVTKRRTWASREMIADQALGALLGQAVGDALGFRYQYRSGEDVRNQIAMDKDNSGFLPIRGSAVFDFPPGQVSDGSELCMLVARSLCRTGKMCISDIVRDLLKWADSDPLNMDETMLSVLNLGAHASSAQGLTPEQVSDGSELCMLVARSLCRTGKMCISDIVRDLLKWADSDPLNMDETMLSVLNLGAHASSAQGLTPEQLEQMIVANAIRHNLCNLSNKCLFIGVPLGVASVHSEGVACASTRIARLMQPNAIAVDALRVLATTIRSLIVCTDVEKAVDVAYNSSRTFVVREHIALSRLRPHPQLEPDDDDTCLQEELRIDYLGIALQCAFYQLHHAKTFSEGVVDALQIGGDTTANAAITAALLGARFGSNSIPKQWKDTVTTAVLDRHGAFPEVCLSDANALVDQLLNKYIKTASSSNSNGSSHAVAKRKTMTRGKRRGELHSIGIAVRRASARSATRLARNGSSVRRTLANTLVNKYANRRTSLFKSNRPLKAPRRKATIRTHDSLWDTEGRLFRLGDIVSVLDEDDGLPYFGQIRGIITDTHGGQYAVLNWLIPMDTAFDAHQFDAEHFAHAIADETFYPFEVCSFVQTAPELPAYQREWTPRACAEEQLRREMSERLANLKAIASEKLRFMDAPITADGSQSTRVMIA</sequence>
<dbReference type="Proteomes" id="UP000031036">
    <property type="component" value="Unassembled WGS sequence"/>
</dbReference>
<dbReference type="EC" id="3.2.1.143" evidence="2"/>
<dbReference type="InterPro" id="IPR036705">
    <property type="entry name" value="Ribosyl_crysJ1_sf"/>
</dbReference>
<evidence type="ECO:0000256" key="2">
    <source>
        <dbReference type="ARBA" id="ARBA00012255"/>
    </source>
</evidence>
<dbReference type="PANTHER" id="PTHR16222">
    <property type="entry name" value="ADP-RIBOSYLGLYCOHYDROLASE"/>
    <property type="match status" value="1"/>
</dbReference>
<gene>
    <name evidence="13" type="primary">Gatad1</name>
    <name evidence="13" type="ORF">Tcan_15114</name>
</gene>
<evidence type="ECO:0000313" key="13">
    <source>
        <dbReference type="EMBL" id="KHN86904.1"/>
    </source>
</evidence>
<proteinExistence type="inferred from homology"/>
<evidence type="ECO:0000256" key="9">
    <source>
        <dbReference type="ARBA" id="ARBA00043187"/>
    </source>
</evidence>
<reference evidence="13 14" key="1">
    <citation type="submission" date="2014-11" db="EMBL/GenBank/DDBJ databases">
        <title>Genetic blueprint of the zoonotic pathogen Toxocara canis.</title>
        <authorList>
            <person name="Zhu X.-Q."/>
            <person name="Korhonen P.K."/>
            <person name="Cai H."/>
            <person name="Young N.D."/>
            <person name="Nejsum P."/>
            <person name="von Samson-Himmelstjerna G."/>
            <person name="Boag P.R."/>
            <person name="Tan P."/>
            <person name="Li Q."/>
            <person name="Min J."/>
            <person name="Yang Y."/>
            <person name="Wang X."/>
            <person name="Fang X."/>
            <person name="Hall R.S."/>
            <person name="Hofmann A."/>
            <person name="Sternberg P.W."/>
            <person name="Jex A.R."/>
            <person name="Gasser R.B."/>
        </authorList>
    </citation>
    <scope>NUCLEOTIDE SEQUENCE [LARGE SCALE GENOMIC DNA]</scope>
    <source>
        <strain evidence="13">PN_DK_2014</strain>
    </source>
</reference>
<feature type="binding site" evidence="12">
    <location>
        <position position="416"/>
    </location>
    <ligand>
        <name>Mg(2+)</name>
        <dbReference type="ChEBI" id="CHEBI:18420"/>
        <label>1</label>
    </ligand>
</feature>
<dbReference type="SUPFAM" id="SSF101478">
    <property type="entry name" value="ADP-ribosylglycohydrolase"/>
    <property type="match status" value="2"/>
</dbReference>
<dbReference type="PANTHER" id="PTHR16222:SF24">
    <property type="entry name" value="ADP-RIBOSYLHYDROLASE ARH3"/>
    <property type="match status" value="1"/>
</dbReference>
<dbReference type="OrthoDB" id="9994231at2759"/>
<comment type="catalytic activity">
    <reaction evidence="11">
        <text>alpha-NAD(+) + H2O = ADP-D-ribose + nicotinamide + H(+)</text>
        <dbReference type="Rhea" id="RHEA:68792"/>
        <dbReference type="ChEBI" id="CHEBI:15377"/>
        <dbReference type="ChEBI" id="CHEBI:15378"/>
        <dbReference type="ChEBI" id="CHEBI:17154"/>
        <dbReference type="ChEBI" id="CHEBI:57967"/>
        <dbReference type="ChEBI" id="CHEBI:77017"/>
    </reaction>
</comment>
<evidence type="ECO:0000256" key="6">
    <source>
        <dbReference type="ARBA" id="ARBA00042471"/>
    </source>
</evidence>
<dbReference type="GO" id="GO:0004649">
    <property type="term" value="F:poly(ADP-ribose) glycohydrolase activity"/>
    <property type="evidence" value="ECO:0007669"/>
    <property type="project" value="UniProtKB-EC"/>
</dbReference>
<evidence type="ECO:0000256" key="4">
    <source>
        <dbReference type="ARBA" id="ARBA00041057"/>
    </source>
</evidence>
<evidence type="ECO:0000256" key="11">
    <source>
        <dbReference type="ARBA" id="ARBA00049015"/>
    </source>
</evidence>
<dbReference type="AlphaFoldDB" id="A0A0B2VZQ3"/>